<dbReference type="Proteomes" id="UP000548787">
    <property type="component" value="Unassembled WGS sequence"/>
</dbReference>
<accession>A0A7W1YFD4</accession>
<sequence>MTFPILHTQRLILRQISIADLNAVFTLRSNPDVAAFQERALHQNHEESAAFIEKINVGVNNNEWFFWAITLAETAELIGTACLWNFSEERTRADLGYELLPSFQGSGYMHEALPPILDYGFTQLDLQKIDGVTHKNNDRSTQLLKKLGFTLNPDFADGNEIMYTIKKRS</sequence>
<evidence type="ECO:0000259" key="1">
    <source>
        <dbReference type="PROSITE" id="PS51186"/>
    </source>
</evidence>
<comment type="caution">
    <text evidence="2">The sequence shown here is derived from an EMBL/GenBank/DDBJ whole genome shotgun (WGS) entry which is preliminary data.</text>
</comment>
<name>A0A7W1YFD4_9LIST</name>
<dbReference type="InterPro" id="IPR051531">
    <property type="entry name" value="N-acetyltransferase"/>
</dbReference>
<feature type="domain" description="N-acetyltransferase" evidence="1">
    <location>
        <begin position="11"/>
        <end position="169"/>
    </location>
</feature>
<dbReference type="RefSeq" id="WP_181675741.1">
    <property type="nucleotide sequence ID" value="NZ_JABJVM010000003.1"/>
</dbReference>
<evidence type="ECO:0000313" key="3">
    <source>
        <dbReference type="Proteomes" id="UP000548787"/>
    </source>
</evidence>
<dbReference type="InterPro" id="IPR016181">
    <property type="entry name" value="Acyl_CoA_acyltransferase"/>
</dbReference>
<gene>
    <name evidence="2" type="ORF">HPK16_04090</name>
</gene>
<keyword evidence="3" id="KW-1185">Reference proteome</keyword>
<evidence type="ECO:0000313" key="2">
    <source>
        <dbReference type="EMBL" id="MBA3925517.1"/>
    </source>
</evidence>
<dbReference type="InterPro" id="IPR000182">
    <property type="entry name" value="GNAT_dom"/>
</dbReference>
<protein>
    <submittedName>
        <fullName evidence="2">GNAT family N-acetyltransferase</fullName>
    </submittedName>
</protein>
<dbReference type="AlphaFoldDB" id="A0A7W1YFD4"/>
<reference evidence="2 3" key="2">
    <citation type="submission" date="2020-08" db="EMBL/GenBank/DDBJ databases">
        <title>Listeria ohnekaius sp. nov. and Listeria portnoyii sp. nov. isolated from non-agricultural and natural environments.</title>
        <authorList>
            <person name="Weller D."/>
            <person name="Belias A.M."/>
            <person name="Liao J."/>
            <person name="Guo S."/>
            <person name="Orsi R.H."/>
            <person name="Wiedmann M."/>
        </authorList>
    </citation>
    <scope>NUCLEOTIDE SEQUENCE [LARGE SCALE GENOMIC DNA]</scope>
    <source>
        <strain evidence="2 3">FSL W9-0585</strain>
    </source>
</reference>
<proteinExistence type="predicted"/>
<dbReference type="PANTHER" id="PTHR43792">
    <property type="entry name" value="GNAT FAMILY, PUTATIVE (AFU_ORTHOLOGUE AFUA_3G00765)-RELATED-RELATED"/>
    <property type="match status" value="1"/>
</dbReference>
<dbReference type="PROSITE" id="PS51186">
    <property type="entry name" value="GNAT"/>
    <property type="match status" value="1"/>
</dbReference>
<keyword evidence="2" id="KW-0808">Transferase</keyword>
<dbReference type="GO" id="GO:0016747">
    <property type="term" value="F:acyltransferase activity, transferring groups other than amino-acyl groups"/>
    <property type="evidence" value="ECO:0007669"/>
    <property type="project" value="InterPro"/>
</dbReference>
<dbReference type="Gene3D" id="3.40.630.30">
    <property type="match status" value="1"/>
</dbReference>
<dbReference type="EMBL" id="JABJVM010000003">
    <property type="protein sequence ID" value="MBA3925517.1"/>
    <property type="molecule type" value="Genomic_DNA"/>
</dbReference>
<organism evidence="2 3">
    <name type="scientific">Listeria rustica</name>
    <dbReference type="NCBI Taxonomy" id="2713503"/>
    <lineage>
        <taxon>Bacteria</taxon>
        <taxon>Bacillati</taxon>
        <taxon>Bacillota</taxon>
        <taxon>Bacilli</taxon>
        <taxon>Bacillales</taxon>
        <taxon>Listeriaceae</taxon>
        <taxon>Listeria</taxon>
    </lineage>
</organism>
<reference evidence="2 3" key="1">
    <citation type="submission" date="2020-05" db="EMBL/GenBank/DDBJ databases">
        <authorList>
            <person name="Carlin C.R."/>
        </authorList>
    </citation>
    <scope>NUCLEOTIDE SEQUENCE [LARGE SCALE GENOMIC DNA]</scope>
    <source>
        <strain evidence="2 3">FSL W9-0585</strain>
    </source>
</reference>
<dbReference type="SUPFAM" id="SSF55729">
    <property type="entry name" value="Acyl-CoA N-acyltransferases (Nat)"/>
    <property type="match status" value="1"/>
</dbReference>
<dbReference type="Pfam" id="PF13302">
    <property type="entry name" value="Acetyltransf_3"/>
    <property type="match status" value="1"/>
</dbReference>